<feature type="domain" description="Protein kinase" evidence="25">
    <location>
        <begin position="429"/>
        <end position="688"/>
    </location>
</feature>
<protein>
    <recommendedName>
        <fullName evidence="23">Serine/threonine-protein kinase dkf-1</fullName>
        <ecNumber evidence="5">2.7.11.13</ecNumber>
    </recommendedName>
</protein>
<comment type="similarity">
    <text evidence="4">Belongs to the protein kinase superfamily. CAMK Ser/Thr protein kinase family. PKD subfamily.</text>
</comment>
<dbReference type="EC" id="2.7.11.13" evidence="5"/>
<feature type="binding site" evidence="24">
    <location>
        <position position="458"/>
    </location>
    <ligand>
        <name>ATP</name>
        <dbReference type="ChEBI" id="CHEBI:30616"/>
    </ligand>
</feature>
<keyword evidence="14" id="KW-0418">Kinase</keyword>
<dbReference type="PROSITE" id="PS00479">
    <property type="entry name" value="ZF_DAG_PE_1"/>
    <property type="match status" value="2"/>
</dbReference>
<dbReference type="Pfam" id="PF25525">
    <property type="entry name" value="Ubiquitin_PRKD1_N"/>
    <property type="match status" value="1"/>
</dbReference>
<dbReference type="FunFam" id="3.30.60.20:FF:000080">
    <property type="entry name" value="Serine/threonine-protein kinase dkf-1"/>
    <property type="match status" value="1"/>
</dbReference>
<evidence type="ECO:0000256" key="12">
    <source>
        <dbReference type="ARBA" id="ARBA00022741"/>
    </source>
</evidence>
<dbReference type="SMART" id="SM00109">
    <property type="entry name" value="C1"/>
    <property type="match status" value="2"/>
</dbReference>
<reference evidence="27 28" key="1">
    <citation type="submission" date="2020-04" db="EMBL/GenBank/DDBJ databases">
        <authorList>
            <person name="Laetsch R D."/>
            <person name="Stevens L."/>
            <person name="Kumar S."/>
            <person name="Blaxter L. M."/>
        </authorList>
    </citation>
    <scope>NUCLEOTIDE SEQUENCE [LARGE SCALE GENOMIC DNA]</scope>
</reference>
<dbReference type="InterPro" id="IPR000719">
    <property type="entry name" value="Prot_kinase_dom"/>
</dbReference>
<keyword evidence="18" id="KW-0832">Ubl conjugation</keyword>
<evidence type="ECO:0000256" key="19">
    <source>
        <dbReference type="ARBA" id="ARBA00023136"/>
    </source>
</evidence>
<evidence type="ECO:0000256" key="17">
    <source>
        <dbReference type="ARBA" id="ARBA00022842"/>
    </source>
</evidence>
<evidence type="ECO:0000256" key="11">
    <source>
        <dbReference type="ARBA" id="ARBA00022737"/>
    </source>
</evidence>
<organism evidence="27 28">
    <name type="scientific">Caenorhabditis bovis</name>
    <dbReference type="NCBI Taxonomy" id="2654633"/>
    <lineage>
        <taxon>Eukaryota</taxon>
        <taxon>Metazoa</taxon>
        <taxon>Ecdysozoa</taxon>
        <taxon>Nematoda</taxon>
        <taxon>Chromadorea</taxon>
        <taxon>Rhabditida</taxon>
        <taxon>Rhabditina</taxon>
        <taxon>Rhabditomorpha</taxon>
        <taxon>Rhabditoidea</taxon>
        <taxon>Rhabditidae</taxon>
        <taxon>Peloderinae</taxon>
        <taxon>Caenorhabditis</taxon>
    </lineage>
</organism>
<comment type="catalytic activity">
    <reaction evidence="20">
        <text>L-threonyl-[protein] + ATP = O-phospho-L-threonyl-[protein] + ADP + H(+)</text>
        <dbReference type="Rhea" id="RHEA:46608"/>
        <dbReference type="Rhea" id="RHEA-COMP:11060"/>
        <dbReference type="Rhea" id="RHEA-COMP:11605"/>
        <dbReference type="ChEBI" id="CHEBI:15378"/>
        <dbReference type="ChEBI" id="CHEBI:30013"/>
        <dbReference type="ChEBI" id="CHEBI:30616"/>
        <dbReference type="ChEBI" id="CHEBI:61977"/>
        <dbReference type="ChEBI" id="CHEBI:456216"/>
        <dbReference type="EC" id="2.7.11.13"/>
    </reaction>
</comment>
<dbReference type="PROSITE" id="PS50081">
    <property type="entry name" value="ZF_DAG_PE_2"/>
    <property type="match status" value="2"/>
</dbReference>
<evidence type="ECO:0000256" key="22">
    <source>
        <dbReference type="ARBA" id="ARBA00054020"/>
    </source>
</evidence>
<keyword evidence="6" id="KW-0963">Cytoplasm</keyword>
<evidence type="ECO:0000256" key="24">
    <source>
        <dbReference type="PROSITE-ProRule" id="PRU10141"/>
    </source>
</evidence>
<comment type="cofactor">
    <cofactor evidence="1">
        <name>Mg(2+)</name>
        <dbReference type="ChEBI" id="CHEBI:18420"/>
    </cofactor>
</comment>
<gene>
    <name evidence="27" type="ORF">CBOVIS_LOCUS12178</name>
</gene>
<evidence type="ECO:0000313" key="28">
    <source>
        <dbReference type="Proteomes" id="UP000494206"/>
    </source>
</evidence>
<dbReference type="PROSITE" id="PS00107">
    <property type="entry name" value="PROTEIN_KINASE_ATP"/>
    <property type="match status" value="1"/>
</dbReference>
<evidence type="ECO:0000256" key="23">
    <source>
        <dbReference type="ARBA" id="ARBA00070307"/>
    </source>
</evidence>
<keyword evidence="11" id="KW-0677">Repeat</keyword>
<dbReference type="SUPFAM" id="SSF57889">
    <property type="entry name" value="Cysteine-rich domain"/>
    <property type="match status" value="2"/>
</dbReference>
<dbReference type="FunFam" id="3.30.60.20:FF:000021">
    <property type="entry name" value="Serine/threonine-protein kinase"/>
    <property type="match status" value="1"/>
</dbReference>
<keyword evidence="19" id="KW-0472">Membrane</keyword>
<keyword evidence="28" id="KW-1185">Reference proteome</keyword>
<keyword evidence="17" id="KW-0460">Magnesium</keyword>
<evidence type="ECO:0000256" key="3">
    <source>
        <dbReference type="ARBA" id="ARBA00004496"/>
    </source>
</evidence>
<dbReference type="SUPFAM" id="SSF50729">
    <property type="entry name" value="PH domain-like"/>
    <property type="match status" value="1"/>
</dbReference>
<evidence type="ECO:0000256" key="20">
    <source>
        <dbReference type="ARBA" id="ARBA00047272"/>
    </source>
</evidence>
<feature type="domain" description="Phorbol-ester/DAG-type" evidence="26">
    <location>
        <begin position="191"/>
        <end position="241"/>
    </location>
</feature>
<dbReference type="InterPro" id="IPR057764">
    <property type="entry name" value="Ubiquitin_PRKD1-3_N"/>
</dbReference>
<dbReference type="Gene3D" id="1.10.510.10">
    <property type="entry name" value="Transferase(Phosphotransferase) domain 1"/>
    <property type="match status" value="1"/>
</dbReference>
<dbReference type="FunFam" id="3.30.200.20:FF:000042">
    <property type="entry name" value="Aurora kinase A"/>
    <property type="match status" value="1"/>
</dbReference>
<keyword evidence="8" id="KW-0597">Phosphoprotein</keyword>
<evidence type="ECO:0000256" key="15">
    <source>
        <dbReference type="ARBA" id="ARBA00022833"/>
    </source>
</evidence>
<dbReference type="OrthoDB" id="10252171at2759"/>
<dbReference type="SMART" id="SM00233">
    <property type="entry name" value="PH"/>
    <property type="match status" value="1"/>
</dbReference>
<dbReference type="GO" id="GO:0007200">
    <property type="term" value="P:phospholipase C-activating G protein-coupled receptor signaling pathway"/>
    <property type="evidence" value="ECO:0007669"/>
    <property type="project" value="TreeGrafter"/>
</dbReference>
<comment type="caution">
    <text evidence="27">The sequence shown here is derived from an EMBL/GenBank/DDBJ whole genome shotgun (WGS) entry which is preliminary data.</text>
</comment>
<dbReference type="PROSITE" id="PS00108">
    <property type="entry name" value="PROTEIN_KINASE_ST"/>
    <property type="match status" value="1"/>
</dbReference>
<dbReference type="InterPro" id="IPR002219">
    <property type="entry name" value="PKC_DAG/PE"/>
</dbReference>
<evidence type="ECO:0000256" key="13">
    <source>
        <dbReference type="ARBA" id="ARBA00022771"/>
    </source>
</evidence>
<evidence type="ECO:0000256" key="4">
    <source>
        <dbReference type="ARBA" id="ARBA00008582"/>
    </source>
</evidence>
<dbReference type="GO" id="GO:0005829">
    <property type="term" value="C:cytosol"/>
    <property type="evidence" value="ECO:0007669"/>
    <property type="project" value="TreeGrafter"/>
</dbReference>
<dbReference type="SMART" id="SM00220">
    <property type="entry name" value="S_TKc"/>
    <property type="match status" value="1"/>
</dbReference>
<sequence length="721" mass="81571">MDTPGGFTGNEAQPTVVLRYGRIRETVGLIRNEQMLDFLFDVARQIVEKRESLDGRQMYLFRHDYNSPTLLHPISSPTQIVSTQRRNHGSIIEIITVDRCEPAAAPHSVEPETYMRPTFCDYCGEMLTGFIRQGVKCKQCGGNYHKRCSNAARNNCPVVASSSTSRPPVVPPSPQSPTFPVAALSTPSGLPHTLIEHNYRQFTVCKVCDHLLVGLVKQGLKCRDCGVNVHRKCAIELESNCVLADNAISRVNMSDTEQMEGSSTDNIPLFRLPGQVRASEKKHLEGWMMHFVLTDPERRLKHYWMLVNNAIHMYNEYNEGIGVNPNRVYKIIPLAEIVSVVTNNGKSVLAKHPPHCFEIRTTNQIVYCVGEDYHAFSGGPPKKIPRSMSARPMSNTNMWFQFIKESLQPPSRTEDNTEQALEFANLYQVLSDKTLGSGQFGTVYSAIQRHSGKEVAVKVISKERFSKKGSGAESMRAEVAILQQTCHPGIVRLEFMCETKDKIFVVMEKMNGDMLEMILSQELGRLNSRETKFLLVQILSALKYLHDQGIAHCDLKPENVLLSDMHSNFPQTKICDFGYARFIPESQFRKTVVGTPAYLPPEVLQRKGYNKSLDMWSVGVIIYVTLSGTFPFNEGEEVAEQIQNASFMFPNDPWSEVDPLAIDLIQQLLKVEIEARISIEKCLDHEWLKGEQLYRDLRDLEIRLGGPRYLTSEQDDVLYGR</sequence>
<keyword evidence="7" id="KW-0723">Serine/threonine-protein kinase</keyword>
<dbReference type="GO" id="GO:0004697">
    <property type="term" value="F:diacylglycerol-dependent serine/threonine kinase activity"/>
    <property type="evidence" value="ECO:0007669"/>
    <property type="project" value="UniProtKB-EC"/>
</dbReference>
<evidence type="ECO:0000256" key="5">
    <source>
        <dbReference type="ARBA" id="ARBA00012429"/>
    </source>
</evidence>
<dbReference type="InterPro" id="IPR017441">
    <property type="entry name" value="Protein_kinase_ATP_BS"/>
</dbReference>
<dbReference type="PROSITE" id="PS50011">
    <property type="entry name" value="PROTEIN_KINASE_DOM"/>
    <property type="match status" value="1"/>
</dbReference>
<proteinExistence type="inferred from homology"/>
<evidence type="ECO:0000256" key="9">
    <source>
        <dbReference type="ARBA" id="ARBA00022679"/>
    </source>
</evidence>
<dbReference type="GO" id="GO:0016020">
    <property type="term" value="C:membrane"/>
    <property type="evidence" value="ECO:0007669"/>
    <property type="project" value="UniProtKB-SubCell"/>
</dbReference>
<evidence type="ECO:0000256" key="2">
    <source>
        <dbReference type="ARBA" id="ARBA00004370"/>
    </source>
</evidence>
<evidence type="ECO:0000256" key="14">
    <source>
        <dbReference type="ARBA" id="ARBA00022777"/>
    </source>
</evidence>
<evidence type="ECO:0000256" key="8">
    <source>
        <dbReference type="ARBA" id="ARBA00022553"/>
    </source>
</evidence>
<dbReference type="InterPro" id="IPR001849">
    <property type="entry name" value="PH_domain"/>
</dbReference>
<dbReference type="Gene3D" id="3.30.60.20">
    <property type="match status" value="2"/>
</dbReference>
<evidence type="ECO:0000313" key="27">
    <source>
        <dbReference type="EMBL" id="CAB3410695.1"/>
    </source>
</evidence>
<dbReference type="InterPro" id="IPR008271">
    <property type="entry name" value="Ser/Thr_kinase_AS"/>
</dbReference>
<evidence type="ECO:0000256" key="16">
    <source>
        <dbReference type="ARBA" id="ARBA00022840"/>
    </source>
</evidence>
<dbReference type="GO" id="GO:0008270">
    <property type="term" value="F:zinc ion binding"/>
    <property type="evidence" value="ECO:0007669"/>
    <property type="project" value="UniProtKB-KW"/>
</dbReference>
<keyword evidence="12 24" id="KW-0547">Nucleotide-binding</keyword>
<dbReference type="PANTHER" id="PTHR22968">
    <property type="entry name" value="PROTEIN KINASE C, MU"/>
    <property type="match status" value="1"/>
</dbReference>
<name>A0A8S1FA69_9PELO</name>
<keyword evidence="13" id="KW-0863">Zinc-finger</keyword>
<dbReference type="FunFam" id="1.10.510.10:FF:000571">
    <property type="entry name" value="Maternal embryonic leucine zipper kinase"/>
    <property type="match status" value="1"/>
</dbReference>
<dbReference type="GO" id="GO:0035556">
    <property type="term" value="P:intracellular signal transduction"/>
    <property type="evidence" value="ECO:0007669"/>
    <property type="project" value="TreeGrafter"/>
</dbReference>
<dbReference type="PANTHER" id="PTHR22968:SF15">
    <property type="entry name" value="SERINE_THREONINE-PROTEIN KINASE DKF-1"/>
    <property type="match status" value="1"/>
</dbReference>
<dbReference type="Pfam" id="PF00069">
    <property type="entry name" value="Pkinase"/>
    <property type="match status" value="1"/>
</dbReference>
<dbReference type="InterPro" id="IPR011009">
    <property type="entry name" value="Kinase-like_dom_sf"/>
</dbReference>
<evidence type="ECO:0000259" key="26">
    <source>
        <dbReference type="PROSITE" id="PS50081"/>
    </source>
</evidence>
<evidence type="ECO:0000259" key="25">
    <source>
        <dbReference type="PROSITE" id="PS50011"/>
    </source>
</evidence>
<keyword evidence="10" id="KW-0479">Metal-binding</keyword>
<dbReference type="CDD" id="cd01239">
    <property type="entry name" value="PH_PKD"/>
    <property type="match status" value="1"/>
</dbReference>
<evidence type="ECO:0000256" key="21">
    <source>
        <dbReference type="ARBA" id="ARBA00047470"/>
    </source>
</evidence>
<dbReference type="AlphaFoldDB" id="A0A8S1FA69"/>
<keyword evidence="15" id="KW-0862">Zinc</keyword>
<dbReference type="SUPFAM" id="SSF56112">
    <property type="entry name" value="Protein kinase-like (PK-like)"/>
    <property type="match status" value="1"/>
</dbReference>
<comment type="catalytic activity">
    <reaction evidence="21">
        <text>L-seryl-[protein] + ATP = O-phospho-L-seryl-[protein] + ADP + H(+)</text>
        <dbReference type="Rhea" id="RHEA:17989"/>
        <dbReference type="Rhea" id="RHEA-COMP:9863"/>
        <dbReference type="Rhea" id="RHEA-COMP:11604"/>
        <dbReference type="ChEBI" id="CHEBI:15378"/>
        <dbReference type="ChEBI" id="CHEBI:29999"/>
        <dbReference type="ChEBI" id="CHEBI:30616"/>
        <dbReference type="ChEBI" id="CHEBI:83421"/>
        <dbReference type="ChEBI" id="CHEBI:456216"/>
        <dbReference type="EC" id="2.7.11.13"/>
    </reaction>
</comment>
<feature type="domain" description="Phorbol-ester/DAG-type" evidence="26">
    <location>
        <begin position="106"/>
        <end position="156"/>
    </location>
</feature>
<dbReference type="InterPro" id="IPR046349">
    <property type="entry name" value="C1-like_sf"/>
</dbReference>
<dbReference type="Pfam" id="PF00130">
    <property type="entry name" value="C1_1"/>
    <property type="match status" value="2"/>
</dbReference>
<dbReference type="Gene3D" id="2.30.29.30">
    <property type="entry name" value="Pleckstrin-homology domain (PH domain)/Phosphotyrosine-binding domain (PTB)"/>
    <property type="match status" value="1"/>
</dbReference>
<comment type="function">
    <text evidence="22">Converts transient diacylglycerol (DAG) signals into prolonged physiological effects, independently of PKC. Role in the regulation of growth and neuromuscular control of movement. Involved in immune response to S.aureus bacterium by activating transcription factor hlh-30 downstream of phospholipase plc-1.</text>
</comment>
<dbReference type="GO" id="GO:0005524">
    <property type="term" value="F:ATP binding"/>
    <property type="evidence" value="ECO:0007669"/>
    <property type="project" value="UniProtKB-UniRule"/>
</dbReference>
<evidence type="ECO:0000256" key="1">
    <source>
        <dbReference type="ARBA" id="ARBA00001946"/>
    </source>
</evidence>
<evidence type="ECO:0000256" key="10">
    <source>
        <dbReference type="ARBA" id="ARBA00022723"/>
    </source>
</evidence>
<comment type="subcellular location">
    <subcellularLocation>
        <location evidence="3">Cytoplasm</location>
    </subcellularLocation>
    <subcellularLocation>
        <location evidence="2">Membrane</location>
    </subcellularLocation>
</comment>
<dbReference type="CDD" id="cd20798">
    <property type="entry name" value="C1_CeDKF1-like_rpt2"/>
    <property type="match status" value="1"/>
</dbReference>
<dbReference type="InterPro" id="IPR011993">
    <property type="entry name" value="PH-like_dom_sf"/>
</dbReference>
<evidence type="ECO:0000256" key="18">
    <source>
        <dbReference type="ARBA" id="ARBA00022843"/>
    </source>
</evidence>
<evidence type="ECO:0000256" key="6">
    <source>
        <dbReference type="ARBA" id="ARBA00022490"/>
    </source>
</evidence>
<keyword evidence="9" id="KW-0808">Transferase</keyword>
<accession>A0A8S1FA69</accession>
<evidence type="ECO:0000256" key="7">
    <source>
        <dbReference type="ARBA" id="ARBA00022527"/>
    </source>
</evidence>
<keyword evidence="16 24" id="KW-0067">ATP-binding</keyword>
<dbReference type="EMBL" id="CADEPM010000011">
    <property type="protein sequence ID" value="CAB3410695.1"/>
    <property type="molecule type" value="Genomic_DNA"/>
</dbReference>
<dbReference type="Proteomes" id="UP000494206">
    <property type="component" value="Unassembled WGS sequence"/>
</dbReference>